<dbReference type="Pfam" id="PF17871">
    <property type="entry name" value="AAA_lid_9"/>
    <property type="match status" value="1"/>
</dbReference>
<dbReference type="InterPro" id="IPR019489">
    <property type="entry name" value="Clp_ATPase_C"/>
</dbReference>
<organism evidence="8 9">
    <name type="scientific">Candidatus Chloroploca mongolica</name>
    <dbReference type="NCBI Taxonomy" id="2528176"/>
    <lineage>
        <taxon>Bacteria</taxon>
        <taxon>Bacillati</taxon>
        <taxon>Chloroflexota</taxon>
        <taxon>Chloroflexia</taxon>
        <taxon>Chloroflexales</taxon>
        <taxon>Chloroflexineae</taxon>
        <taxon>Oscillochloridaceae</taxon>
        <taxon>Candidatus Chloroploca</taxon>
    </lineage>
</organism>
<dbReference type="Pfam" id="PF07724">
    <property type="entry name" value="AAA_2"/>
    <property type="match status" value="1"/>
</dbReference>
<dbReference type="PANTHER" id="PTHR11638">
    <property type="entry name" value="ATP-DEPENDENT CLP PROTEASE"/>
    <property type="match status" value="1"/>
</dbReference>
<dbReference type="InterPro" id="IPR003959">
    <property type="entry name" value="ATPase_AAA_core"/>
</dbReference>
<dbReference type="PANTHER" id="PTHR11638:SF18">
    <property type="entry name" value="HEAT SHOCK PROTEIN 104"/>
    <property type="match status" value="1"/>
</dbReference>
<dbReference type="PRINTS" id="PR00300">
    <property type="entry name" value="CLPPROTEASEA"/>
</dbReference>
<dbReference type="SMART" id="SM00382">
    <property type="entry name" value="AAA"/>
    <property type="match status" value="2"/>
</dbReference>
<evidence type="ECO:0000256" key="6">
    <source>
        <dbReference type="RuleBase" id="RU004432"/>
    </source>
</evidence>
<dbReference type="Gene3D" id="4.10.860.10">
    <property type="entry name" value="UVR domain"/>
    <property type="match status" value="1"/>
</dbReference>
<feature type="domain" description="Clp R" evidence="7">
    <location>
        <begin position="3"/>
        <end position="150"/>
    </location>
</feature>
<dbReference type="InterPro" id="IPR004176">
    <property type="entry name" value="Clp_R_N"/>
</dbReference>
<evidence type="ECO:0000256" key="3">
    <source>
        <dbReference type="ARBA" id="ARBA00022840"/>
    </source>
</evidence>
<evidence type="ECO:0000256" key="1">
    <source>
        <dbReference type="ARBA" id="ARBA00022737"/>
    </source>
</evidence>
<dbReference type="Pfam" id="PF10431">
    <property type="entry name" value="ClpB_D2-small"/>
    <property type="match status" value="1"/>
</dbReference>
<dbReference type="PROSITE" id="PS00870">
    <property type="entry name" value="CLPAB_1"/>
    <property type="match status" value="1"/>
</dbReference>
<dbReference type="InterPro" id="IPR027417">
    <property type="entry name" value="P-loop_NTPase"/>
</dbReference>
<evidence type="ECO:0000256" key="4">
    <source>
        <dbReference type="ARBA" id="ARBA00023186"/>
    </source>
</evidence>
<dbReference type="EMBL" id="SIJK02000004">
    <property type="protein sequence ID" value="MBP1464875.1"/>
    <property type="molecule type" value="Genomic_DNA"/>
</dbReference>
<keyword evidence="9" id="KW-1185">Reference proteome</keyword>
<comment type="caution">
    <text evidence="8">The sequence shown here is derived from an EMBL/GenBank/DDBJ whole genome shotgun (WGS) entry which is preliminary data.</text>
</comment>
<dbReference type="CDD" id="cd19499">
    <property type="entry name" value="RecA-like_ClpB_Hsp104-like"/>
    <property type="match status" value="1"/>
</dbReference>
<evidence type="ECO:0000313" key="9">
    <source>
        <dbReference type="Proteomes" id="UP001193081"/>
    </source>
</evidence>
<keyword evidence="1 5" id="KW-0677">Repeat</keyword>
<evidence type="ECO:0000256" key="2">
    <source>
        <dbReference type="ARBA" id="ARBA00022741"/>
    </source>
</evidence>
<dbReference type="Gene3D" id="1.10.8.60">
    <property type="match status" value="2"/>
</dbReference>
<dbReference type="Proteomes" id="UP001193081">
    <property type="component" value="Unassembled WGS sequence"/>
</dbReference>
<gene>
    <name evidence="8" type="ORF">EYB53_004040</name>
</gene>
<dbReference type="PROSITE" id="PS51903">
    <property type="entry name" value="CLP_R"/>
    <property type="match status" value="1"/>
</dbReference>
<keyword evidence="4 6" id="KW-0143">Chaperone</keyword>
<comment type="similarity">
    <text evidence="6">Belongs to the ClpA/ClpB family.</text>
</comment>
<evidence type="ECO:0000313" key="8">
    <source>
        <dbReference type="EMBL" id="MBP1464875.1"/>
    </source>
</evidence>
<dbReference type="InterPro" id="IPR018368">
    <property type="entry name" value="ClpA/B_CS1"/>
</dbReference>
<keyword evidence="2 6" id="KW-0547">Nucleotide-binding</keyword>
<keyword evidence="3 6" id="KW-0067">ATP-binding</keyword>
<dbReference type="Pfam" id="PF00004">
    <property type="entry name" value="AAA"/>
    <property type="match status" value="1"/>
</dbReference>
<dbReference type="InterPro" id="IPR041546">
    <property type="entry name" value="ClpA/ClpB_AAA_lid"/>
</dbReference>
<dbReference type="SMART" id="SM01086">
    <property type="entry name" value="ClpB_D2-small"/>
    <property type="match status" value="1"/>
</dbReference>
<dbReference type="SUPFAM" id="SSF52540">
    <property type="entry name" value="P-loop containing nucleoside triphosphate hydrolases"/>
    <property type="match status" value="2"/>
</dbReference>
<proteinExistence type="inferred from homology"/>
<dbReference type="SUPFAM" id="SSF81923">
    <property type="entry name" value="Double Clp-N motif"/>
    <property type="match status" value="1"/>
</dbReference>
<accession>A0ABS4D623</accession>
<dbReference type="PROSITE" id="PS00871">
    <property type="entry name" value="CLPAB_2"/>
    <property type="match status" value="1"/>
</dbReference>
<name>A0ABS4D623_9CHLR</name>
<dbReference type="Pfam" id="PF02861">
    <property type="entry name" value="Clp_N"/>
    <property type="match status" value="1"/>
</dbReference>
<dbReference type="InterPro" id="IPR003593">
    <property type="entry name" value="AAA+_ATPase"/>
</dbReference>
<dbReference type="InterPro" id="IPR050130">
    <property type="entry name" value="ClpA_ClpB"/>
</dbReference>
<dbReference type="Gene3D" id="1.10.1780.10">
    <property type="entry name" value="Clp, N-terminal domain"/>
    <property type="match status" value="1"/>
</dbReference>
<sequence>MRLERFTEKAQDAFQTAQEIMQEQHHTQLDVEHVFLAMLRQKDGLAQRTMVRLQVEPEVISQRVERELEKSPKVYGQYGFDNRVYVTPRTQRLVKRAEEEAARLGDKYVGIDHLLIALSGEREGASARILNSFNIDQERVYQALMEIRGSQRSDDPTAESRYEVLEKYSTDLTQMAREGKLDPVIGRESEIIRVIRILSRRTKNNPVLVGETGVGKTAIAEGLAQRLVSGDVPPTLRDRKLLALDLAGMVAGSKFRGEFEERLKAVMEEVRSAQGKVLLFIDELHTVVGAGAAAGSIDASNMLKPALSRGEIQVVGATTIDEYRKHIEKEAALERRFSPVFVEEPDLETTLLMLRGLRKRYEDHHQLTISDDALNAAVHLSSRYINDRFLPDKAIDLIDEASAKLRIDIFAMPTPLKEKEAELHRLQHEEEESGARREYEKAALLRAQFLALQNEFDQEREAWLKSANLDEVVDDEDVAQIVSSWTGVPVSRMLETEREKLVHMEERLHERVIGQHEAIVALSDAIRRARSGLRDHRRPIGSFIFVGPTGVGKTELAKALAEFLFDSDDALTRVDMSEFQERHTVSRLIGAPPGYVGYDEGGQLTESIRRRPYQVVLFDEIEKAHPDVFNALLQVLDDGRLTDGQGRTVDFRNTVIIMTSNAGTEHLQGASIGFSAGSRSSKTVDLNEARKKVFDAMRQTFRPEFLNRIDDTILFHPLTMEDLTCIVDLQIAELVERLREQKIALSLTSDAKEFLVVEGFNPVYGARPLRRTIQRLVETPISRELLRGIFKEGDAIEVDLEHGQLVFHRGDVLTIETTRSTEPMGA</sequence>
<dbReference type="InterPro" id="IPR036628">
    <property type="entry name" value="Clp_N_dom_sf"/>
</dbReference>
<dbReference type="RefSeq" id="WP_135476924.1">
    <property type="nucleotide sequence ID" value="NZ_SIJK02000004.1"/>
</dbReference>
<dbReference type="Gene3D" id="3.40.50.300">
    <property type="entry name" value="P-loop containing nucleotide triphosphate hydrolases"/>
    <property type="match status" value="2"/>
</dbReference>
<dbReference type="InterPro" id="IPR028299">
    <property type="entry name" value="ClpA/B_CS2"/>
</dbReference>
<evidence type="ECO:0000259" key="7">
    <source>
        <dbReference type="PROSITE" id="PS51903"/>
    </source>
</evidence>
<evidence type="ECO:0000256" key="5">
    <source>
        <dbReference type="PROSITE-ProRule" id="PRU01251"/>
    </source>
</evidence>
<protein>
    <submittedName>
        <fullName evidence="8">AAA family ATPase</fullName>
    </submittedName>
</protein>
<dbReference type="CDD" id="cd00009">
    <property type="entry name" value="AAA"/>
    <property type="match status" value="1"/>
</dbReference>
<dbReference type="InterPro" id="IPR001270">
    <property type="entry name" value="ClpA/B"/>
</dbReference>
<reference evidence="8 9" key="1">
    <citation type="submission" date="2021-03" db="EMBL/GenBank/DDBJ databases">
        <authorList>
            <person name="Grouzdev D.S."/>
        </authorList>
    </citation>
    <scope>NUCLEOTIDE SEQUENCE [LARGE SCALE GENOMIC DNA]</scope>
    <source>
        <strain evidence="8 9">M50-1</strain>
    </source>
</reference>